<dbReference type="AlphaFoldDB" id="S0AU37"/>
<evidence type="ECO:0000313" key="1">
    <source>
        <dbReference type="EMBL" id="AGO61854.1"/>
    </source>
</evidence>
<protein>
    <submittedName>
        <fullName evidence="1">Uncharacterized protein</fullName>
    </submittedName>
</protein>
<keyword evidence="2" id="KW-1185">Reference proteome</keyword>
<organism evidence="1 2">
    <name type="scientific">Ferroplasma acidarmanus Fer1</name>
    <dbReference type="NCBI Taxonomy" id="333146"/>
    <lineage>
        <taxon>Archaea</taxon>
        <taxon>Methanobacteriati</taxon>
        <taxon>Thermoplasmatota</taxon>
        <taxon>Thermoplasmata</taxon>
        <taxon>Thermoplasmatales</taxon>
        <taxon>Ferroplasmaceae</taxon>
        <taxon>Ferroplasma</taxon>
    </lineage>
</organism>
<dbReference type="GeneID" id="16026068"/>
<dbReference type="HOGENOM" id="CLU_1607081_0_0_2"/>
<proteinExistence type="predicted"/>
<sequence length="165" mass="19208">MRFSEGSDIYLDRKEFDKFLRSLDEYSLKLIWQYPELPTRIRVAGDEADLLIESKPGIAENEIRAYSRVDGSVKTISVLSATELMSRKIEAYQSRGFVRDIYDLYVLTNWLDRSAYMVKSKISNFLHGIQAPVDENILPSLLYAGSGNLNFHRMVDYIRRWVNEI</sequence>
<reference evidence="1 2" key="1">
    <citation type="journal article" date="2007" name="Proc. Natl. Acad. Sci. U.S.A.">
        <title>Genome dynamics in a natural archaeal population.</title>
        <authorList>
            <person name="Allen E.E."/>
            <person name="Tyson G.W."/>
            <person name="Whitaker R.J."/>
            <person name="Detter J.C."/>
            <person name="Richardson P.M."/>
            <person name="Banfield J.F."/>
        </authorList>
    </citation>
    <scope>NUCLEOTIDE SEQUENCE [LARGE SCALE GENOMIC DNA]</scope>
    <source>
        <strain evidence="2">fer1</strain>
    </source>
</reference>
<evidence type="ECO:0000313" key="2">
    <source>
        <dbReference type="Proteomes" id="UP000014660"/>
    </source>
</evidence>
<dbReference type="Proteomes" id="UP000014660">
    <property type="component" value="Chromosome"/>
</dbReference>
<name>S0AU37_FERAC</name>
<dbReference type="RefSeq" id="WP_009887955.1">
    <property type="nucleotide sequence ID" value="NC_021592.1"/>
</dbReference>
<dbReference type="KEGG" id="fac:FACI_IFERC01G1878"/>
<accession>S0AU37</accession>
<dbReference type="EMBL" id="CP004145">
    <property type="protein sequence ID" value="AGO61854.1"/>
    <property type="molecule type" value="Genomic_DNA"/>
</dbReference>
<gene>
    <name evidence="1" type="ORF">FACI_IFERC00001G1878</name>
</gene>